<gene>
    <name evidence="6" type="ORF">M419DRAFT_35684</name>
</gene>
<keyword evidence="3" id="KW-0862">Zinc</keyword>
<dbReference type="InterPro" id="IPR013083">
    <property type="entry name" value="Znf_RING/FYVE/PHD"/>
</dbReference>
<dbReference type="InterPro" id="IPR001841">
    <property type="entry name" value="Znf_RING"/>
</dbReference>
<evidence type="ECO:0000313" key="6">
    <source>
        <dbReference type="EMBL" id="ETS01868.1"/>
    </source>
</evidence>
<evidence type="ECO:0000256" key="4">
    <source>
        <dbReference type="PROSITE-ProRule" id="PRU00175"/>
    </source>
</evidence>
<dbReference type="OrthoDB" id="654191at2759"/>
<dbReference type="SMART" id="SM00184">
    <property type="entry name" value="RING"/>
    <property type="match status" value="1"/>
</dbReference>
<organism evidence="6 7">
    <name type="scientific">Hypocrea jecorina (strain ATCC 56765 / BCRC 32924 / NRRL 11460 / Rut C-30)</name>
    <name type="common">Trichoderma reesei</name>
    <dbReference type="NCBI Taxonomy" id="1344414"/>
    <lineage>
        <taxon>Eukaryota</taxon>
        <taxon>Fungi</taxon>
        <taxon>Dikarya</taxon>
        <taxon>Ascomycota</taxon>
        <taxon>Pezizomycotina</taxon>
        <taxon>Sordariomycetes</taxon>
        <taxon>Hypocreomycetidae</taxon>
        <taxon>Hypocreales</taxon>
        <taxon>Hypocreaceae</taxon>
        <taxon>Trichoderma</taxon>
    </lineage>
</organism>
<dbReference type="HOGENOM" id="CLU_1261667_0_0_1"/>
<dbReference type="EMBL" id="KI911147">
    <property type="protein sequence ID" value="ETS01868.1"/>
    <property type="molecule type" value="Genomic_DNA"/>
</dbReference>
<feature type="domain" description="RING-type" evidence="5">
    <location>
        <begin position="101"/>
        <end position="172"/>
    </location>
</feature>
<dbReference type="InterPro" id="IPR018957">
    <property type="entry name" value="Znf_C3HC4_RING-type"/>
</dbReference>
<accession>A0A024SA04</accession>
<evidence type="ECO:0000313" key="7">
    <source>
        <dbReference type="Proteomes" id="UP000024376"/>
    </source>
</evidence>
<dbReference type="Pfam" id="PF00097">
    <property type="entry name" value="zf-C3HC4"/>
    <property type="match status" value="1"/>
</dbReference>
<dbReference type="KEGG" id="trr:M419DRAFT_35684"/>
<dbReference type="InterPro" id="IPR017907">
    <property type="entry name" value="Znf_RING_CS"/>
</dbReference>
<dbReference type="Proteomes" id="UP000024376">
    <property type="component" value="Unassembled WGS sequence"/>
</dbReference>
<evidence type="ECO:0000256" key="1">
    <source>
        <dbReference type="ARBA" id="ARBA00022723"/>
    </source>
</evidence>
<keyword evidence="1" id="KW-0479">Metal-binding</keyword>
<dbReference type="AlphaFoldDB" id="A0A024SA04"/>
<protein>
    <recommendedName>
        <fullName evidence="5">RING-type domain-containing protein</fullName>
    </recommendedName>
</protein>
<dbReference type="Gene3D" id="3.30.40.10">
    <property type="entry name" value="Zinc/RING finger domain, C3HC4 (zinc finger)"/>
    <property type="match status" value="1"/>
</dbReference>
<dbReference type="PROSITE" id="PS00518">
    <property type="entry name" value="ZF_RING_1"/>
    <property type="match status" value="1"/>
</dbReference>
<name>A0A024SA04_HYPJR</name>
<dbReference type="SUPFAM" id="SSF57850">
    <property type="entry name" value="RING/U-box"/>
    <property type="match status" value="1"/>
</dbReference>
<reference evidence="7" key="1">
    <citation type="journal article" date="2013" name="Ind. Biotechnol.">
        <title>Comparative genomics analysis of Trichoderma reesei strains.</title>
        <authorList>
            <person name="Koike H."/>
            <person name="Aerts A."/>
            <person name="LaButti K."/>
            <person name="Grigoriev I.V."/>
            <person name="Baker S.E."/>
        </authorList>
    </citation>
    <scope>NUCLEOTIDE SEQUENCE [LARGE SCALE GENOMIC DNA]</scope>
    <source>
        <strain evidence="7">ATCC 56765 / BCRC 32924 / NRRL 11460 / Rut C-30</strain>
    </source>
</reference>
<evidence type="ECO:0000259" key="5">
    <source>
        <dbReference type="PROSITE" id="PS50089"/>
    </source>
</evidence>
<sequence length="219" mass="24348">MAARLSLKDKLAALRKAHGCRQRQEPPGDVESGVLLRLSDFSQARPDGSLPTEAKRVSAKTTAVKGQEEAAPFEHSYWPIVRQYIENGGHAGHTRRIRAVCPICSDELTIHGIDPAKDRLIDQAFYSIGDEMPAFTRCATIPCGHLFCPDCLDRAFEADREMHRRRACPVCRLKVDCGQCGRMGPVVHLPVTGIAARWIDFPRTVAEGGCWPLWKVEMT</sequence>
<dbReference type="PROSITE" id="PS50089">
    <property type="entry name" value="ZF_RING_2"/>
    <property type="match status" value="1"/>
</dbReference>
<evidence type="ECO:0000256" key="3">
    <source>
        <dbReference type="ARBA" id="ARBA00022833"/>
    </source>
</evidence>
<evidence type="ECO:0000256" key="2">
    <source>
        <dbReference type="ARBA" id="ARBA00022771"/>
    </source>
</evidence>
<keyword evidence="2 4" id="KW-0863">Zinc-finger</keyword>
<dbReference type="GO" id="GO:0008270">
    <property type="term" value="F:zinc ion binding"/>
    <property type="evidence" value="ECO:0007669"/>
    <property type="project" value="UniProtKB-KW"/>
</dbReference>
<proteinExistence type="predicted"/>